<proteinExistence type="predicted"/>
<name>A0A161X7U5_9HYPH</name>
<sequence length="97" mass="10976">MATLVREYIEHGDLLNEPDFPRQPRRGGIFDRFQVAELAKKHGIERRKADVIKDAVQLVLSGAGYADEVAISHLIRAGYDEDRAYDLVLKIRKEAGL</sequence>
<keyword evidence="2" id="KW-1185">Reference proteome</keyword>
<dbReference type="PATRIC" id="fig|989403.3.peg.4877"/>
<evidence type="ECO:0000313" key="1">
    <source>
        <dbReference type="EMBL" id="KZL05093.1"/>
    </source>
</evidence>
<gene>
    <name evidence="1" type="ORF">PsAD2_04448</name>
</gene>
<dbReference type="STRING" id="989403.SAMN05421798_1119"/>
<protein>
    <submittedName>
        <fullName evidence="1">Uncharacterized protein</fullName>
    </submittedName>
</protein>
<comment type="caution">
    <text evidence="1">The sequence shown here is derived from an EMBL/GenBank/DDBJ whole genome shotgun (WGS) entry which is preliminary data.</text>
</comment>
<accession>A0A161X7U5</accession>
<organism evidence="1 2">
    <name type="scientific">Pseudovibrio axinellae</name>
    <dbReference type="NCBI Taxonomy" id="989403"/>
    <lineage>
        <taxon>Bacteria</taxon>
        <taxon>Pseudomonadati</taxon>
        <taxon>Pseudomonadota</taxon>
        <taxon>Alphaproteobacteria</taxon>
        <taxon>Hyphomicrobiales</taxon>
        <taxon>Stappiaceae</taxon>
        <taxon>Pseudovibrio</taxon>
    </lineage>
</organism>
<dbReference type="Proteomes" id="UP000076577">
    <property type="component" value="Unassembled WGS sequence"/>
</dbReference>
<evidence type="ECO:0000313" key="2">
    <source>
        <dbReference type="Proteomes" id="UP000076577"/>
    </source>
</evidence>
<dbReference type="EMBL" id="LMCB01000159">
    <property type="protein sequence ID" value="KZL05093.1"/>
    <property type="molecule type" value="Genomic_DNA"/>
</dbReference>
<dbReference type="AlphaFoldDB" id="A0A161X7U5"/>
<dbReference type="RefSeq" id="WP_068010783.1">
    <property type="nucleotide sequence ID" value="NZ_FOFM01000011.1"/>
</dbReference>
<reference evidence="1 2" key="1">
    <citation type="journal article" date="2016" name="Front. Microbiol.">
        <title>Comparative Genomic Analysis Reveals a Diverse Repertoire of Genes Involved in Prokaryote-Eukaryote Interactions within the Pseudovibrio Genus.</title>
        <authorList>
            <person name="Romano S."/>
            <person name="Fernandez-Guerra A."/>
            <person name="Reen F.J."/>
            <person name="Glockner F.O."/>
            <person name="Crowley S.P."/>
            <person name="O'Sullivan O."/>
            <person name="Cotter P.D."/>
            <person name="Adams C."/>
            <person name="Dobson A.D."/>
            <person name="O'Gara F."/>
        </authorList>
    </citation>
    <scope>NUCLEOTIDE SEQUENCE [LARGE SCALE GENOMIC DNA]</scope>
    <source>
        <strain evidence="1 2">Ad2</strain>
    </source>
</reference>